<dbReference type="AlphaFoldDB" id="A0A0E2HEY4"/>
<reference evidence="6 7" key="1">
    <citation type="submission" date="2013-01" db="EMBL/GenBank/DDBJ databases">
        <title>The Genome Sequence of Clostridium clostridioforme 90A8.</title>
        <authorList>
            <consortium name="The Broad Institute Genome Sequencing Platform"/>
            <person name="Earl A."/>
            <person name="Ward D."/>
            <person name="Feldgarden M."/>
            <person name="Gevers D."/>
            <person name="Courvalin P."/>
            <person name="Lambert T."/>
            <person name="Walker B."/>
            <person name="Young S.K."/>
            <person name="Zeng Q."/>
            <person name="Gargeya S."/>
            <person name="Fitzgerald M."/>
            <person name="Haas B."/>
            <person name="Abouelleil A."/>
            <person name="Alvarado L."/>
            <person name="Arachchi H.M."/>
            <person name="Berlin A.M."/>
            <person name="Chapman S.B."/>
            <person name="Dewar J."/>
            <person name="Goldberg J."/>
            <person name="Griggs A."/>
            <person name="Gujja S."/>
            <person name="Hansen M."/>
            <person name="Howarth C."/>
            <person name="Imamovic A."/>
            <person name="Larimer J."/>
            <person name="McCowan C."/>
            <person name="Murphy C."/>
            <person name="Neiman D."/>
            <person name="Pearson M."/>
            <person name="Priest M."/>
            <person name="Roberts A."/>
            <person name="Saif S."/>
            <person name="Shea T."/>
            <person name="Sisk P."/>
            <person name="Sykes S."/>
            <person name="Wortman J."/>
            <person name="Nusbaum C."/>
            <person name="Birren B."/>
        </authorList>
    </citation>
    <scope>NUCLEOTIDE SEQUENCE [LARGE SCALE GENOMIC DNA]</scope>
    <source>
        <strain evidence="6 7">90A8</strain>
    </source>
</reference>
<dbReference type="GeneID" id="57964512"/>
<evidence type="ECO:0000256" key="3">
    <source>
        <dbReference type="ARBA" id="ARBA00022490"/>
    </source>
</evidence>
<dbReference type="Pfam" id="PF02561">
    <property type="entry name" value="FliS"/>
    <property type="match status" value="1"/>
</dbReference>
<evidence type="ECO:0000256" key="2">
    <source>
        <dbReference type="ARBA" id="ARBA00008787"/>
    </source>
</evidence>
<dbReference type="GO" id="GO:0044780">
    <property type="term" value="P:bacterial-type flagellum assembly"/>
    <property type="evidence" value="ECO:0007669"/>
    <property type="project" value="InterPro"/>
</dbReference>
<keyword evidence="5" id="KW-0143">Chaperone</keyword>
<evidence type="ECO:0000256" key="4">
    <source>
        <dbReference type="ARBA" id="ARBA00022795"/>
    </source>
</evidence>
<evidence type="ECO:0000256" key="5">
    <source>
        <dbReference type="ARBA" id="ARBA00023186"/>
    </source>
</evidence>
<name>A0A0E2HEY4_9FIRM</name>
<keyword evidence="6" id="KW-0282">Flagellum</keyword>
<comment type="subcellular location">
    <subcellularLocation>
        <location evidence="1">Cytoplasm</location>
        <location evidence="1">Cytosol</location>
    </subcellularLocation>
</comment>
<protein>
    <submittedName>
        <fullName evidence="6">Flagellar protein FliS</fullName>
    </submittedName>
</protein>
<accession>A0A0E2HEY4</accession>
<dbReference type="GO" id="GO:0071973">
    <property type="term" value="P:bacterial-type flagellum-dependent cell motility"/>
    <property type="evidence" value="ECO:0007669"/>
    <property type="project" value="TreeGrafter"/>
</dbReference>
<evidence type="ECO:0000313" key="6">
    <source>
        <dbReference type="EMBL" id="ENZ18791.1"/>
    </source>
</evidence>
<evidence type="ECO:0000313" key="7">
    <source>
        <dbReference type="Proteomes" id="UP000013085"/>
    </source>
</evidence>
<comment type="caution">
    <text evidence="6">The sequence shown here is derived from an EMBL/GenBank/DDBJ whole genome shotgun (WGS) entry which is preliminary data.</text>
</comment>
<keyword evidence="4" id="KW-1005">Bacterial flagellum biogenesis</keyword>
<proteinExistence type="inferred from homology"/>
<keyword evidence="6" id="KW-0969">Cilium</keyword>
<organism evidence="6 7">
    <name type="scientific">[Clostridium] clostridioforme 90A8</name>
    <dbReference type="NCBI Taxonomy" id="999408"/>
    <lineage>
        <taxon>Bacteria</taxon>
        <taxon>Bacillati</taxon>
        <taxon>Bacillota</taxon>
        <taxon>Clostridia</taxon>
        <taxon>Lachnospirales</taxon>
        <taxon>Lachnospiraceae</taxon>
        <taxon>Enterocloster</taxon>
    </lineage>
</organism>
<dbReference type="SUPFAM" id="SSF101116">
    <property type="entry name" value="Flagellar export chaperone FliS"/>
    <property type="match status" value="1"/>
</dbReference>
<dbReference type="PANTHER" id="PTHR34773:SF1">
    <property type="entry name" value="FLAGELLAR SECRETION CHAPERONE FLIS"/>
    <property type="match status" value="1"/>
</dbReference>
<keyword evidence="3" id="KW-0963">Cytoplasm</keyword>
<sequence length="134" mass="15669">MNGYQKYKEKSIYSMSSSELLLLLYDEAIGRLSKAEYALEDKEYGMFEDCLLRTTRIVRYLIDILDMSLPISGDLYRIYNYLIYDISRIKAGRERQKDEIGRIKHILSELREAFEEASRKAADVHMVQNKGLIG</sequence>
<dbReference type="Gene3D" id="1.20.120.340">
    <property type="entry name" value="Flagellar protein FliS"/>
    <property type="match status" value="1"/>
</dbReference>
<dbReference type="RefSeq" id="WP_002584089.1">
    <property type="nucleotide sequence ID" value="NZ_KB850998.1"/>
</dbReference>
<comment type="similarity">
    <text evidence="2">Belongs to the FliS family.</text>
</comment>
<dbReference type="PATRIC" id="fig|999408.3.peg.1187"/>
<keyword evidence="6" id="KW-0966">Cell projection</keyword>
<dbReference type="HOGENOM" id="CLU_080373_3_2_9"/>
<dbReference type="Proteomes" id="UP000013085">
    <property type="component" value="Unassembled WGS sequence"/>
</dbReference>
<dbReference type="InterPro" id="IPR036584">
    <property type="entry name" value="FliS_sf"/>
</dbReference>
<dbReference type="GO" id="GO:0005829">
    <property type="term" value="C:cytosol"/>
    <property type="evidence" value="ECO:0007669"/>
    <property type="project" value="UniProtKB-SubCell"/>
</dbReference>
<dbReference type="EMBL" id="AGYR01000007">
    <property type="protein sequence ID" value="ENZ18791.1"/>
    <property type="molecule type" value="Genomic_DNA"/>
</dbReference>
<dbReference type="InterPro" id="IPR003713">
    <property type="entry name" value="FliS"/>
</dbReference>
<evidence type="ECO:0000256" key="1">
    <source>
        <dbReference type="ARBA" id="ARBA00004514"/>
    </source>
</evidence>
<dbReference type="PANTHER" id="PTHR34773">
    <property type="entry name" value="FLAGELLAR SECRETION CHAPERONE FLIS"/>
    <property type="match status" value="1"/>
</dbReference>
<gene>
    <name evidence="6" type="ORF">HMPREF1090_01108</name>
</gene>